<proteinExistence type="predicted"/>
<dbReference type="Proteomes" id="UP001596036">
    <property type="component" value="Unassembled WGS sequence"/>
</dbReference>
<name>A0ABW0SQF2_9GAMM</name>
<sequence length="237" mass="27254">MSDKYNLYCDESCHLPNDRHSLMVLGVVTCPVEKSREVAVRLREIKQAHGMSSDFEVKWNKVSPARKDFYLAWVDYFFDDDDLSFRAVVADKTGLQHAAFGQDHDDWYYKMMFRLLEPVILPNACFRVYLDKKDTRSADKVAKLHEVLCNNVYDFNREVIERVQVVESHAVEQLQLTDLLLGAVGYENRGLSGNAGKDALIARLKERSGYALTRSTLLREPKFNLFLWRGRQGGPVA</sequence>
<comment type="caution">
    <text evidence="1">The sequence shown here is derived from an EMBL/GenBank/DDBJ whole genome shotgun (WGS) entry which is preliminary data.</text>
</comment>
<dbReference type="EMBL" id="JBHSNM010000005">
    <property type="protein sequence ID" value="MFC5571123.1"/>
    <property type="molecule type" value="Genomic_DNA"/>
</dbReference>
<keyword evidence="2" id="KW-1185">Reference proteome</keyword>
<dbReference type="RefSeq" id="WP_386755693.1">
    <property type="nucleotide sequence ID" value="NZ_JBHSNM010000005.1"/>
</dbReference>
<dbReference type="InterPro" id="IPR024524">
    <property type="entry name" value="DUF3800"/>
</dbReference>
<protein>
    <submittedName>
        <fullName evidence="1">DUF3800 domain-containing protein</fullName>
    </submittedName>
</protein>
<dbReference type="Pfam" id="PF12686">
    <property type="entry name" value="DUF3800"/>
    <property type="match status" value="1"/>
</dbReference>
<evidence type="ECO:0000313" key="1">
    <source>
        <dbReference type="EMBL" id="MFC5571123.1"/>
    </source>
</evidence>
<gene>
    <name evidence="1" type="ORF">ACFPN1_13740</name>
</gene>
<organism evidence="1 2">
    <name type="scientific">Lysobacter yangpyeongensis</name>
    <dbReference type="NCBI Taxonomy" id="346182"/>
    <lineage>
        <taxon>Bacteria</taxon>
        <taxon>Pseudomonadati</taxon>
        <taxon>Pseudomonadota</taxon>
        <taxon>Gammaproteobacteria</taxon>
        <taxon>Lysobacterales</taxon>
        <taxon>Lysobacteraceae</taxon>
        <taxon>Lysobacter</taxon>
    </lineage>
</organism>
<accession>A0ABW0SQF2</accession>
<evidence type="ECO:0000313" key="2">
    <source>
        <dbReference type="Proteomes" id="UP001596036"/>
    </source>
</evidence>
<reference evidence="2" key="1">
    <citation type="journal article" date="2019" name="Int. J. Syst. Evol. Microbiol.">
        <title>The Global Catalogue of Microorganisms (GCM) 10K type strain sequencing project: providing services to taxonomists for standard genome sequencing and annotation.</title>
        <authorList>
            <consortium name="The Broad Institute Genomics Platform"/>
            <consortium name="The Broad Institute Genome Sequencing Center for Infectious Disease"/>
            <person name="Wu L."/>
            <person name="Ma J."/>
        </authorList>
    </citation>
    <scope>NUCLEOTIDE SEQUENCE [LARGE SCALE GENOMIC DNA]</scope>
    <source>
        <strain evidence="2">KACC 11407</strain>
    </source>
</reference>